<dbReference type="InterPro" id="IPR028087">
    <property type="entry name" value="Tad_N"/>
</dbReference>
<evidence type="ECO:0000313" key="2">
    <source>
        <dbReference type="EMBL" id="MPM05760.1"/>
    </source>
</evidence>
<gene>
    <name evidence="2" type="ORF">SDC9_52055</name>
</gene>
<organism evidence="2">
    <name type="scientific">bioreactor metagenome</name>
    <dbReference type="NCBI Taxonomy" id="1076179"/>
    <lineage>
        <taxon>unclassified sequences</taxon>
        <taxon>metagenomes</taxon>
        <taxon>ecological metagenomes</taxon>
    </lineage>
</organism>
<evidence type="ECO:0000259" key="1">
    <source>
        <dbReference type="Pfam" id="PF13400"/>
    </source>
</evidence>
<comment type="caution">
    <text evidence="2">The sequence shown here is derived from an EMBL/GenBank/DDBJ whole genome shotgun (WGS) entry which is preliminary data.</text>
</comment>
<reference evidence="2" key="1">
    <citation type="submission" date="2019-08" db="EMBL/GenBank/DDBJ databases">
        <authorList>
            <person name="Kucharzyk K."/>
            <person name="Murdoch R.W."/>
            <person name="Higgins S."/>
            <person name="Loffler F."/>
        </authorList>
    </citation>
    <scope>NUCLEOTIDE SEQUENCE</scope>
</reference>
<accession>A0A644WPL7</accession>
<proteinExistence type="predicted"/>
<dbReference type="Pfam" id="PF13400">
    <property type="entry name" value="Tad"/>
    <property type="match status" value="1"/>
</dbReference>
<feature type="domain" description="Putative Flp pilus-assembly TadG-like N-terminal" evidence="1">
    <location>
        <begin position="28"/>
        <end position="73"/>
    </location>
</feature>
<name>A0A644WPL7_9ZZZZ</name>
<sequence>MMKMMIMRLIRMNELRKYLNKFCCEQRGSVAVITAMAMVALLGISALVLDIGVSYNEASKLQNALDSAALAAVCELPAENSNSASWAAAKHEAISLAAANDCSLSPEDVQPIYKDNVTTNKIIGIKVTKSIVVKYNFAQVIGIDSGTITRTASAGLTPVSGVTGAVPLCISYSSLSNAIAANATAGLIIKCSSNTGDIGIDCTGLSGWFAALRFDGNGASIFSDLIANGYQGDLRIGQVINTESGNMSGPTMDGFTTRVAKCTDGCTASCYEPNCPRLVNIPVIEIVSNNEVRIVSFATFFVLECGGSGKDAYIKATYIKNSVLSDSVPGAAGQDCGLYVRRLLN</sequence>
<dbReference type="EMBL" id="VSSQ01001163">
    <property type="protein sequence ID" value="MPM05760.1"/>
    <property type="molecule type" value="Genomic_DNA"/>
</dbReference>
<protein>
    <recommendedName>
        <fullName evidence="1">Putative Flp pilus-assembly TadG-like N-terminal domain-containing protein</fullName>
    </recommendedName>
</protein>
<dbReference type="AlphaFoldDB" id="A0A644WPL7"/>